<reference evidence="14 15" key="1">
    <citation type="submission" date="2019-03" db="EMBL/GenBank/DDBJ databases">
        <title>Genomic analyses of the natural microbiome of Caenorhabditis elegans.</title>
        <authorList>
            <person name="Samuel B."/>
        </authorList>
    </citation>
    <scope>NUCLEOTIDE SEQUENCE [LARGE SCALE GENOMIC DNA]</scope>
    <source>
        <strain evidence="14 15">JUb102</strain>
    </source>
</reference>
<comment type="catalytic activity">
    <reaction evidence="9 12">
        <text>D-ribose 5-phosphate + ATP = 5-phospho-alpha-D-ribose 1-diphosphate + AMP + H(+)</text>
        <dbReference type="Rhea" id="RHEA:15609"/>
        <dbReference type="ChEBI" id="CHEBI:15378"/>
        <dbReference type="ChEBI" id="CHEBI:30616"/>
        <dbReference type="ChEBI" id="CHEBI:58017"/>
        <dbReference type="ChEBI" id="CHEBI:78346"/>
        <dbReference type="ChEBI" id="CHEBI:456215"/>
        <dbReference type="EC" id="2.7.6.1"/>
    </reaction>
</comment>
<dbReference type="GO" id="GO:0016301">
    <property type="term" value="F:kinase activity"/>
    <property type="evidence" value="ECO:0007669"/>
    <property type="project" value="UniProtKB-KW"/>
</dbReference>
<dbReference type="CDD" id="cd06223">
    <property type="entry name" value="PRTases_typeI"/>
    <property type="match status" value="1"/>
</dbReference>
<dbReference type="GO" id="GO:0006164">
    <property type="term" value="P:purine nucleotide biosynthetic process"/>
    <property type="evidence" value="ECO:0007669"/>
    <property type="project" value="TreeGrafter"/>
</dbReference>
<dbReference type="GO" id="GO:0004749">
    <property type="term" value="F:ribose phosphate diphosphokinase activity"/>
    <property type="evidence" value="ECO:0007669"/>
    <property type="project" value="UniProtKB-UniRule"/>
</dbReference>
<dbReference type="GO" id="GO:0005737">
    <property type="term" value="C:cytoplasm"/>
    <property type="evidence" value="ECO:0007669"/>
    <property type="project" value="UniProtKB-SubCell"/>
</dbReference>
<dbReference type="GO" id="GO:0006015">
    <property type="term" value="P:5-phosphoribose 1-diphosphate biosynthetic process"/>
    <property type="evidence" value="ECO:0007669"/>
    <property type="project" value="UniProtKB-UniRule"/>
</dbReference>
<dbReference type="EC" id="2.7.6.1" evidence="12"/>
<feature type="binding site" evidence="12">
    <location>
        <begin position="124"/>
        <end position="125"/>
    </location>
    <ligand>
        <name>ATP</name>
        <dbReference type="ChEBI" id="CHEBI:30616"/>
    </ligand>
</feature>
<feature type="binding site" evidence="12">
    <location>
        <position position="198"/>
    </location>
    <ligand>
        <name>Mg(2+)</name>
        <dbReference type="ChEBI" id="CHEBI:18420"/>
    </ligand>
</feature>
<evidence type="ECO:0000256" key="11">
    <source>
        <dbReference type="ARBA" id="ARBA00061444"/>
    </source>
</evidence>
<dbReference type="InterPro" id="IPR000842">
    <property type="entry name" value="PRib_PP_synth_CS"/>
</dbReference>
<dbReference type="GO" id="GO:0005524">
    <property type="term" value="F:ATP binding"/>
    <property type="evidence" value="ECO:0007669"/>
    <property type="project" value="UniProtKB-KW"/>
</dbReference>
<comment type="function">
    <text evidence="10 12">Involved in the biosynthesis of the central metabolite phospho-alpha-D-ribosyl-1-pyrophosphate (PRPP) via the transfer of pyrophosphoryl group from ATP to 1-hydroxyl of ribose-5-phosphate (Rib-5-P).</text>
</comment>
<evidence type="ECO:0000259" key="13">
    <source>
        <dbReference type="Pfam" id="PF13793"/>
    </source>
</evidence>
<dbReference type="PROSITE" id="PS00114">
    <property type="entry name" value="PRPP_SYNTHASE"/>
    <property type="match status" value="1"/>
</dbReference>
<dbReference type="AlphaFoldDB" id="A0A4R3NKQ7"/>
<dbReference type="SUPFAM" id="SSF53271">
    <property type="entry name" value="PRTase-like"/>
    <property type="match status" value="1"/>
</dbReference>
<dbReference type="PANTHER" id="PTHR10210:SF41">
    <property type="entry name" value="RIBOSE-PHOSPHATE PYROPHOSPHOKINASE 1, CHLOROPLASTIC"/>
    <property type="match status" value="1"/>
</dbReference>
<feature type="binding site" evidence="12">
    <location>
        <begin position="252"/>
        <end position="256"/>
    </location>
    <ligand>
        <name>D-ribose 5-phosphate</name>
        <dbReference type="ChEBI" id="CHEBI:78346"/>
    </ligand>
</feature>
<evidence type="ECO:0000256" key="7">
    <source>
        <dbReference type="ARBA" id="ARBA00022840"/>
    </source>
</evidence>
<dbReference type="NCBIfam" id="NF002320">
    <property type="entry name" value="PRK01259.1"/>
    <property type="match status" value="1"/>
</dbReference>
<keyword evidence="7 12" id="KW-0067">ATP-binding</keyword>
<evidence type="ECO:0000256" key="9">
    <source>
        <dbReference type="ARBA" id="ARBA00049535"/>
    </source>
</evidence>
<dbReference type="Gene3D" id="3.40.50.2020">
    <property type="match status" value="2"/>
</dbReference>
<dbReference type="InterPro" id="IPR000836">
    <property type="entry name" value="PRTase_dom"/>
</dbReference>
<keyword evidence="6 12" id="KW-0418">Kinase</keyword>
<feature type="binding site" evidence="12">
    <location>
        <position position="224"/>
    </location>
    <ligand>
        <name>D-ribose 5-phosphate</name>
        <dbReference type="ChEBI" id="CHEBI:78346"/>
    </ligand>
</feature>
<dbReference type="Pfam" id="PF14572">
    <property type="entry name" value="Pribosyl_synth"/>
    <property type="match status" value="1"/>
</dbReference>
<evidence type="ECO:0000256" key="5">
    <source>
        <dbReference type="ARBA" id="ARBA00022741"/>
    </source>
</evidence>
<feature type="domain" description="Ribose-phosphate pyrophosphokinase N-terminal" evidence="13">
    <location>
        <begin position="32"/>
        <end position="149"/>
    </location>
</feature>
<gene>
    <name evidence="12" type="primary">prs</name>
    <name evidence="14" type="ORF">EC835_1037</name>
</gene>
<dbReference type="InterPro" id="IPR029057">
    <property type="entry name" value="PRTase-like"/>
</dbReference>
<evidence type="ECO:0000256" key="3">
    <source>
        <dbReference type="ARBA" id="ARBA00022723"/>
    </source>
</evidence>
<dbReference type="HAMAP" id="MF_00583_B">
    <property type="entry name" value="RibP_PPkinase_B"/>
    <property type="match status" value="1"/>
</dbReference>
<comment type="cofactor">
    <cofactor evidence="12">
        <name>Mg(2+)</name>
        <dbReference type="ChEBI" id="CHEBI:18420"/>
    </cofactor>
    <text evidence="12">Binds 2 Mg(2+) ions per subunit.</text>
</comment>
<evidence type="ECO:0000256" key="4">
    <source>
        <dbReference type="ARBA" id="ARBA00022727"/>
    </source>
</evidence>
<dbReference type="SMART" id="SM01400">
    <property type="entry name" value="Pribosyltran_N"/>
    <property type="match status" value="1"/>
</dbReference>
<dbReference type="UniPathway" id="UPA00087">
    <property type="reaction ID" value="UER00172"/>
</dbReference>
<name>A0A4R3NKQ7_9GAMM</name>
<keyword evidence="2 12" id="KW-0808">Transferase</keyword>
<feature type="active site" evidence="12">
    <location>
        <position position="222"/>
    </location>
</feature>
<dbReference type="GO" id="GO:0000287">
    <property type="term" value="F:magnesium ion binding"/>
    <property type="evidence" value="ECO:0007669"/>
    <property type="project" value="UniProtKB-UniRule"/>
</dbReference>
<feature type="binding site" evidence="12">
    <location>
        <position position="159"/>
    </location>
    <ligand>
        <name>Mg(2+)</name>
        <dbReference type="ChEBI" id="CHEBI:18420"/>
    </ligand>
</feature>
<dbReference type="Pfam" id="PF13793">
    <property type="entry name" value="Pribosyltran_N"/>
    <property type="match status" value="1"/>
</dbReference>
<dbReference type="PANTHER" id="PTHR10210">
    <property type="entry name" value="RIBOSE-PHOSPHATE DIPHOSPHOKINASE FAMILY MEMBER"/>
    <property type="match status" value="1"/>
</dbReference>
<keyword evidence="3 12" id="KW-0479">Metal-binding</keyword>
<proteinExistence type="inferred from homology"/>
<evidence type="ECO:0000313" key="14">
    <source>
        <dbReference type="EMBL" id="TCT35554.1"/>
    </source>
</evidence>
<comment type="pathway">
    <text evidence="1 12">Metabolic intermediate biosynthesis; 5-phospho-alpha-D-ribose 1-diphosphate biosynthesis; 5-phospho-alpha-D-ribose 1-diphosphate from D-ribose 5-phosphate (route I): step 1/1.</text>
</comment>
<dbReference type="InterPro" id="IPR005946">
    <property type="entry name" value="Rib-P_diPkinase"/>
</dbReference>
<dbReference type="GO" id="GO:0002189">
    <property type="term" value="C:ribose phosphate diphosphokinase complex"/>
    <property type="evidence" value="ECO:0007669"/>
    <property type="project" value="TreeGrafter"/>
</dbReference>
<dbReference type="FunFam" id="3.40.50.2020:FF:000001">
    <property type="entry name" value="Ribose-phosphate pyrophosphokinase"/>
    <property type="match status" value="1"/>
</dbReference>
<feature type="binding site" evidence="12">
    <location>
        <position position="248"/>
    </location>
    <ligand>
        <name>D-ribose 5-phosphate</name>
        <dbReference type="ChEBI" id="CHEBI:78346"/>
    </ligand>
</feature>
<evidence type="ECO:0000256" key="12">
    <source>
        <dbReference type="HAMAP-Rule" id="MF_00583"/>
    </source>
</evidence>
<keyword evidence="4 12" id="KW-0545">Nucleotide biosynthesis</keyword>
<comment type="subcellular location">
    <subcellularLocation>
        <location evidence="12">Cytoplasm</location>
    </subcellularLocation>
</comment>
<evidence type="ECO:0000256" key="6">
    <source>
        <dbReference type="ARBA" id="ARBA00022777"/>
    </source>
</evidence>
<organism evidence="14 15">
    <name type="scientific">Providencia alcalifaciens</name>
    <dbReference type="NCBI Taxonomy" id="126385"/>
    <lineage>
        <taxon>Bacteria</taxon>
        <taxon>Pseudomonadati</taxon>
        <taxon>Pseudomonadota</taxon>
        <taxon>Gammaproteobacteria</taxon>
        <taxon>Enterobacterales</taxon>
        <taxon>Morganellaceae</taxon>
        <taxon>Providencia</taxon>
    </lineage>
</organism>
<dbReference type="InterPro" id="IPR029099">
    <property type="entry name" value="Pribosyltran_N"/>
</dbReference>
<dbReference type="EMBL" id="SMAS01000003">
    <property type="protein sequence ID" value="TCT35554.1"/>
    <property type="molecule type" value="Genomic_DNA"/>
</dbReference>
<comment type="similarity">
    <text evidence="11 12">Belongs to the ribose-phosphate pyrophosphokinase family. Class I subfamily.</text>
</comment>
<keyword evidence="12" id="KW-0963">Cytoplasm</keyword>
<evidence type="ECO:0000256" key="8">
    <source>
        <dbReference type="ARBA" id="ARBA00022842"/>
    </source>
</evidence>
<evidence type="ECO:0000256" key="10">
    <source>
        <dbReference type="ARBA" id="ARBA00054914"/>
    </source>
</evidence>
<dbReference type="GO" id="GO:0009156">
    <property type="term" value="P:ribonucleoside monophosphate biosynthetic process"/>
    <property type="evidence" value="ECO:0007669"/>
    <property type="project" value="InterPro"/>
</dbReference>
<comment type="caution">
    <text evidence="14">The sequence shown here is derived from an EMBL/GenBank/DDBJ whole genome shotgun (WGS) entry which is preliminary data.</text>
</comment>
<accession>A0A4R3NKQ7</accession>
<evidence type="ECO:0000256" key="1">
    <source>
        <dbReference type="ARBA" id="ARBA00004996"/>
    </source>
</evidence>
<dbReference type="NCBIfam" id="TIGR01251">
    <property type="entry name" value="ribP_PPkin"/>
    <property type="match status" value="1"/>
</dbReference>
<evidence type="ECO:0000256" key="2">
    <source>
        <dbReference type="ARBA" id="ARBA00022679"/>
    </source>
</evidence>
<sequence>MYCTDSDDLSIIAVGQQYLSGRKPEVFLVPDMKLFAGNATPELAQRVANRLYTNLGDAAVGRFSDGEVSVQINENVRGGDIFIIQSTCAPTNDNLMELVVMVDALRRASAGRITAVIPYFGYARQDRRVRSARVPITAKVVADFLSSVGVDRVLTVDLHAEQIQGFFDVPVDNVFGSPILLEDMLQKDLENPIVVSPDIGGVVRARAIAKLLNDTDMAIIDKRRPRANVSQVMHIIGDVSGRDCILVDDMIDTGGTLCKAAEALKERGAKRVFAYATHPIFSGNAVDNIKNSVIDEVIVCDTIPLSPEIKALNKVRTLTLSGMLAEAIRRISNEESISAMFEH</sequence>
<keyword evidence="8 12" id="KW-0460">Magnesium</keyword>
<keyword evidence="5 12" id="KW-0547">Nucleotide-binding</keyword>
<protein>
    <recommendedName>
        <fullName evidence="12">Ribose-phosphate pyrophosphokinase</fullName>
        <shortName evidence="12">RPPK</shortName>
        <ecNumber evidence="12">2.7.6.1</ecNumber>
    </recommendedName>
    <alternativeName>
        <fullName evidence="12">5-phospho-D-ribosyl alpha-1-diphosphate synthase</fullName>
    </alternativeName>
    <alternativeName>
        <fullName evidence="12">Phosphoribosyl diphosphate synthase</fullName>
    </alternativeName>
    <alternativeName>
        <fullName evidence="12">Phosphoribosyl pyrophosphate synthase</fullName>
        <shortName evidence="12">P-Rib-PP synthase</shortName>
        <shortName evidence="12">PRPP synthase</shortName>
        <shortName evidence="12">PRPPase</shortName>
    </alternativeName>
</protein>
<dbReference type="InterPro" id="IPR037515">
    <property type="entry name" value="Rib-P_diPkinase_bac"/>
</dbReference>
<evidence type="ECO:0000313" key="15">
    <source>
        <dbReference type="Proteomes" id="UP000295055"/>
    </source>
</evidence>
<dbReference type="Proteomes" id="UP000295055">
    <property type="component" value="Unassembled WGS sequence"/>
</dbReference>
<comment type="subunit">
    <text evidence="12">Homohexamer.</text>
</comment>
<feature type="binding site" evidence="12">
    <location>
        <begin position="65"/>
        <end position="67"/>
    </location>
    <ligand>
        <name>ATP</name>
        <dbReference type="ChEBI" id="CHEBI:30616"/>
    </ligand>
</feature>